<dbReference type="PANTHER" id="PTHR36091">
    <property type="entry name" value="ALTERED INHERITANCE OF MITOCHONDRIA PROTEIN 9, MITOCHONDRIAL"/>
    <property type="match status" value="1"/>
</dbReference>
<reference evidence="3" key="1">
    <citation type="journal article" date="2015" name="PLoS Genet.">
        <title>The dynamic genome and transcriptome of the human fungal pathogen Blastomyces and close relative Emmonsia.</title>
        <authorList>
            <person name="Munoz J.F."/>
            <person name="Gauthier G.M."/>
            <person name="Desjardins C.A."/>
            <person name="Gallo J.E."/>
            <person name="Holder J."/>
            <person name="Sullivan T.D."/>
            <person name="Marty A.J."/>
            <person name="Carmen J.C."/>
            <person name="Chen Z."/>
            <person name="Ding L."/>
            <person name="Gujja S."/>
            <person name="Magrini V."/>
            <person name="Misas E."/>
            <person name="Mitreva M."/>
            <person name="Priest M."/>
            <person name="Saif S."/>
            <person name="Whiston E.A."/>
            <person name="Young S."/>
            <person name="Zeng Q."/>
            <person name="Goldman W.E."/>
            <person name="Mardis E.R."/>
            <person name="Taylor J.W."/>
            <person name="McEwen J.G."/>
            <person name="Clay O.K."/>
            <person name="Klein B.S."/>
            <person name="Cuomo C.A."/>
        </authorList>
    </citation>
    <scope>NUCLEOTIDE SEQUENCE [LARGE SCALE GENOMIC DNA]</scope>
    <source>
        <strain evidence="3">SLH14081</strain>
    </source>
</reference>
<dbReference type="GO" id="GO:0005739">
    <property type="term" value="C:mitochondrion"/>
    <property type="evidence" value="ECO:0007669"/>
    <property type="project" value="TreeGrafter"/>
</dbReference>
<evidence type="ECO:0000313" key="2">
    <source>
        <dbReference type="EMBL" id="OAT09058.1"/>
    </source>
</evidence>
<proteinExistence type="predicted"/>
<evidence type="ECO:0000256" key="1">
    <source>
        <dbReference type="SAM" id="MobiDB-lite"/>
    </source>
</evidence>
<protein>
    <recommendedName>
        <fullName evidence="4">Protein kinase domain-containing protein</fullName>
    </recommendedName>
</protein>
<dbReference type="EMBL" id="GG657456">
    <property type="protein sequence ID" value="OAT09058.1"/>
    <property type="molecule type" value="Genomic_DNA"/>
</dbReference>
<organism evidence="2 3">
    <name type="scientific">Blastomyces gilchristii (strain SLH14081)</name>
    <name type="common">Blastomyces dermatitidis</name>
    <dbReference type="NCBI Taxonomy" id="559298"/>
    <lineage>
        <taxon>Eukaryota</taxon>
        <taxon>Fungi</taxon>
        <taxon>Dikarya</taxon>
        <taxon>Ascomycota</taxon>
        <taxon>Pezizomycotina</taxon>
        <taxon>Eurotiomycetes</taxon>
        <taxon>Eurotiomycetidae</taxon>
        <taxon>Onygenales</taxon>
        <taxon>Ajellomycetaceae</taxon>
        <taxon>Blastomyces</taxon>
    </lineage>
</organism>
<keyword evidence="3" id="KW-1185">Reference proteome</keyword>
<dbReference type="AlphaFoldDB" id="A0A179UPA6"/>
<evidence type="ECO:0000313" key="3">
    <source>
        <dbReference type="Proteomes" id="UP000002038"/>
    </source>
</evidence>
<sequence length="372" mass="43180">MTQKAMAVHQRCAIQVCILRTSKAQSSTEAYNDKDLTPSNVFISPETSKIRRIIDWQHTVIVPRLLASGHPHLFENPDVELPPTLDAPQPPDGYESLDPETKAQVDELLRRRNLYYFYRVFNGAKNQLHLAACADPLLEPRKHLTEKCPIDFTEAELKQHYENELTWFDFTTLVNYWREEIGGMSEEGWVKAEVYDHAVEKNRALKERFLNDADPDEVDKVAQVNTPQSNRFLTPFISNHFPIPSIAVDHHWRVMKSLLTAVDFVRGRPTNLTKFFEPTVRRGETVWPKSPVEQLRYGIRWDYDGVITKDDGKEYHKFPLQLNTGKMPSLIKQWRDNDRGTHSVMAMMYFPKGVKLDPQIFLQEAEKALEVF</sequence>
<dbReference type="KEGG" id="bgh:BDBG_17152"/>
<accession>A0A179UPA6</accession>
<dbReference type="PANTHER" id="PTHR36091:SF2">
    <property type="entry name" value="AMINOGLYCOSIDE PHOSPHOTRANSFERASE DOMAIN-CONTAINING PROTEIN"/>
    <property type="match status" value="1"/>
</dbReference>
<dbReference type="STRING" id="559298.A0A179UPA6"/>
<dbReference type="Proteomes" id="UP000002038">
    <property type="component" value="Unassembled WGS sequence"/>
</dbReference>
<gene>
    <name evidence="2" type="ORF">BDBG_17152</name>
</gene>
<dbReference type="RefSeq" id="XP_031578620.1">
    <property type="nucleotide sequence ID" value="XM_031724936.1"/>
</dbReference>
<dbReference type="OrthoDB" id="10003767at2759"/>
<name>A0A179UPA6_BLAGS</name>
<dbReference type="VEuPathDB" id="FungiDB:BDBG_17152"/>
<feature type="region of interest" description="Disordered" evidence="1">
    <location>
        <begin position="77"/>
        <end position="96"/>
    </location>
</feature>
<dbReference type="GeneID" id="8504557"/>
<dbReference type="InterPro" id="IPR051035">
    <property type="entry name" value="Mito_inheritance_9"/>
</dbReference>
<evidence type="ECO:0008006" key="4">
    <source>
        <dbReference type="Google" id="ProtNLM"/>
    </source>
</evidence>